<dbReference type="GO" id="GO:0005886">
    <property type="term" value="C:plasma membrane"/>
    <property type="evidence" value="ECO:0007669"/>
    <property type="project" value="UniProtKB-SubCell"/>
</dbReference>
<evidence type="ECO:0000259" key="8">
    <source>
        <dbReference type="PROSITE" id="PS50928"/>
    </source>
</evidence>
<dbReference type="Pfam" id="PF00528">
    <property type="entry name" value="BPD_transp_1"/>
    <property type="match status" value="1"/>
</dbReference>
<keyword evidence="3" id="KW-1003">Cell membrane</keyword>
<feature type="transmembrane region" description="Helical" evidence="7">
    <location>
        <begin position="12"/>
        <end position="33"/>
    </location>
</feature>
<evidence type="ECO:0000313" key="12">
    <source>
        <dbReference type="Proteomes" id="UP000275024"/>
    </source>
</evidence>
<feature type="domain" description="ABC transmembrane type-1" evidence="8">
    <location>
        <begin position="103"/>
        <end position="306"/>
    </location>
</feature>
<keyword evidence="11" id="KW-1185">Reference proteome</keyword>
<keyword evidence="2 7" id="KW-0813">Transport</keyword>
<dbReference type="Gene3D" id="1.10.3720.10">
    <property type="entry name" value="MetI-like"/>
    <property type="match status" value="1"/>
</dbReference>
<dbReference type="EMBL" id="RBDY01000001">
    <property type="protein sequence ID" value="RKN27398.1"/>
    <property type="molecule type" value="Genomic_DNA"/>
</dbReference>
<dbReference type="Pfam" id="PF19300">
    <property type="entry name" value="BPD_transp_1_N"/>
    <property type="match status" value="1"/>
</dbReference>
<feature type="transmembrane region" description="Helical" evidence="7">
    <location>
        <begin position="107"/>
        <end position="130"/>
    </location>
</feature>
<evidence type="ECO:0000256" key="3">
    <source>
        <dbReference type="ARBA" id="ARBA00022475"/>
    </source>
</evidence>
<organism evidence="9 12">
    <name type="scientific">Streptomyces radicis</name>
    <dbReference type="NCBI Taxonomy" id="1750517"/>
    <lineage>
        <taxon>Bacteria</taxon>
        <taxon>Bacillati</taxon>
        <taxon>Actinomycetota</taxon>
        <taxon>Actinomycetes</taxon>
        <taxon>Kitasatosporales</taxon>
        <taxon>Streptomycetaceae</taxon>
        <taxon>Streptomyces</taxon>
    </lineage>
</organism>
<protein>
    <submittedName>
        <fullName evidence="9">ABC transporter permease</fullName>
    </submittedName>
</protein>
<dbReference type="CDD" id="cd06261">
    <property type="entry name" value="TM_PBP2"/>
    <property type="match status" value="1"/>
</dbReference>
<evidence type="ECO:0000256" key="2">
    <source>
        <dbReference type="ARBA" id="ARBA00022448"/>
    </source>
</evidence>
<comment type="subcellular location">
    <subcellularLocation>
        <location evidence="1 7">Cell membrane</location>
        <topology evidence="1 7">Multi-pass membrane protein</topology>
    </subcellularLocation>
</comment>
<feature type="transmembrane region" description="Helical" evidence="7">
    <location>
        <begin position="237"/>
        <end position="259"/>
    </location>
</feature>
<reference evidence="11 12" key="1">
    <citation type="submission" date="2018-09" db="EMBL/GenBank/DDBJ databases">
        <title>Streptomyces sp. nov. DS1-2, an endophytic actinomycete isolated from roots of Dendrobium scabrilingue.</title>
        <authorList>
            <person name="Kuncharoen N."/>
            <person name="Kudo T."/>
            <person name="Ohkuma M."/>
            <person name="Yuki M."/>
            <person name="Tanasupawat S."/>
        </authorList>
    </citation>
    <scope>NUCLEOTIDE SEQUENCE [LARGE SCALE GENOMIC DNA]</scope>
    <source>
        <strain evidence="9 12">AZ1-7</strain>
        <strain evidence="10 11">DS1-2</strain>
    </source>
</reference>
<evidence type="ECO:0000256" key="1">
    <source>
        <dbReference type="ARBA" id="ARBA00004651"/>
    </source>
</evidence>
<name>A0A3A9X2U6_9ACTN</name>
<feature type="transmembrane region" description="Helical" evidence="7">
    <location>
        <begin position="142"/>
        <end position="167"/>
    </location>
</feature>
<comment type="similarity">
    <text evidence="7">Belongs to the binding-protein-dependent transport system permease family.</text>
</comment>
<evidence type="ECO:0000313" key="10">
    <source>
        <dbReference type="EMBL" id="RKN27398.1"/>
    </source>
</evidence>
<proteinExistence type="inferred from homology"/>
<dbReference type="InterPro" id="IPR035906">
    <property type="entry name" value="MetI-like_sf"/>
</dbReference>
<evidence type="ECO:0000256" key="4">
    <source>
        <dbReference type="ARBA" id="ARBA00022692"/>
    </source>
</evidence>
<evidence type="ECO:0000256" key="6">
    <source>
        <dbReference type="ARBA" id="ARBA00023136"/>
    </source>
</evidence>
<keyword evidence="5 7" id="KW-1133">Transmembrane helix</keyword>
<keyword evidence="6 7" id="KW-0472">Membrane</keyword>
<dbReference type="PANTHER" id="PTHR43163">
    <property type="entry name" value="DIPEPTIDE TRANSPORT SYSTEM PERMEASE PROTEIN DPPB-RELATED"/>
    <property type="match status" value="1"/>
</dbReference>
<dbReference type="InterPro" id="IPR000515">
    <property type="entry name" value="MetI-like"/>
</dbReference>
<evidence type="ECO:0000313" key="11">
    <source>
        <dbReference type="Proteomes" id="UP000268652"/>
    </source>
</evidence>
<feature type="transmembrane region" description="Helical" evidence="7">
    <location>
        <begin position="287"/>
        <end position="309"/>
    </location>
</feature>
<dbReference type="RefSeq" id="WP_120694766.1">
    <property type="nucleotide sequence ID" value="NZ_RBDX01000001.1"/>
</dbReference>
<feature type="transmembrane region" description="Helical" evidence="7">
    <location>
        <begin position="179"/>
        <end position="199"/>
    </location>
</feature>
<accession>A0A3A9X2U6</accession>
<dbReference type="InterPro" id="IPR045621">
    <property type="entry name" value="BPD_transp_1_N"/>
</dbReference>
<evidence type="ECO:0000256" key="7">
    <source>
        <dbReference type="RuleBase" id="RU363032"/>
    </source>
</evidence>
<comment type="caution">
    <text evidence="9">The sequence shown here is derived from an EMBL/GenBank/DDBJ whole genome shotgun (WGS) entry which is preliminary data.</text>
</comment>
<keyword evidence="4 7" id="KW-0812">Transmembrane</keyword>
<gene>
    <name evidence="10" type="ORF">D7318_00305</name>
    <name evidence="9" type="ORF">D7319_02590</name>
</gene>
<dbReference type="Proteomes" id="UP000275024">
    <property type="component" value="Unassembled WGS sequence"/>
</dbReference>
<dbReference type="AlphaFoldDB" id="A0A3A9X2U6"/>
<sequence>MRKAATPLARRVAHALLRAGGVAAGVVVIAFLLGRLIPGDAATALLGSRATPEAVAELRGRLGLDEPLPVQLWEFLTRLVTEGDTGASLVNDVPTRELILARVEPTLWLVAFAAVFAVVLAVPLALWAATHRDGVADHVVRILTTAGIAMPAFWTGLLLILLFSVRLGWFPVGGVRDGYPVSVVLPALTAAFAIVPILVRSLRVQLVEVLRADFVATLRAAGLPERRILARHVLRNAALPALVLVGTNISYLLGGALIVEKVFALPGLGDLMFDAVGSRDLPVIQGVVIYSALAVVLVTLVTDHLAALLDPRLRRAA</sequence>
<dbReference type="EMBL" id="RBDX01000001">
    <property type="protein sequence ID" value="RKN12837.1"/>
    <property type="molecule type" value="Genomic_DNA"/>
</dbReference>
<evidence type="ECO:0000256" key="5">
    <source>
        <dbReference type="ARBA" id="ARBA00022989"/>
    </source>
</evidence>
<dbReference type="PANTHER" id="PTHR43163:SF6">
    <property type="entry name" value="DIPEPTIDE TRANSPORT SYSTEM PERMEASE PROTEIN DPPB-RELATED"/>
    <property type="match status" value="1"/>
</dbReference>
<dbReference type="SUPFAM" id="SSF161098">
    <property type="entry name" value="MetI-like"/>
    <property type="match status" value="1"/>
</dbReference>
<evidence type="ECO:0000313" key="9">
    <source>
        <dbReference type="EMBL" id="RKN12837.1"/>
    </source>
</evidence>
<dbReference type="Proteomes" id="UP000268652">
    <property type="component" value="Unassembled WGS sequence"/>
</dbReference>
<dbReference type="GO" id="GO:0071916">
    <property type="term" value="F:dipeptide transmembrane transporter activity"/>
    <property type="evidence" value="ECO:0007669"/>
    <property type="project" value="TreeGrafter"/>
</dbReference>
<dbReference type="PROSITE" id="PS50928">
    <property type="entry name" value="ABC_TM1"/>
    <property type="match status" value="1"/>
</dbReference>
<dbReference type="OrthoDB" id="3171583at2"/>